<feature type="coiled-coil region" evidence="1">
    <location>
        <begin position="45"/>
        <end position="79"/>
    </location>
</feature>
<evidence type="ECO:0008006" key="4">
    <source>
        <dbReference type="Google" id="ProtNLM"/>
    </source>
</evidence>
<dbReference type="AlphaFoldDB" id="A0A8H5GUK8"/>
<keyword evidence="3" id="KW-1185">Reference proteome</keyword>
<dbReference type="EMBL" id="JAACJM010000009">
    <property type="protein sequence ID" value="KAF5371130.1"/>
    <property type="molecule type" value="Genomic_DNA"/>
</dbReference>
<proteinExistence type="predicted"/>
<dbReference type="OrthoDB" id="3365698at2759"/>
<gene>
    <name evidence="2" type="ORF">D9758_004197</name>
</gene>
<keyword evidence="1" id="KW-0175">Coiled coil</keyword>
<name>A0A8H5GUK8_9AGAR</name>
<sequence length="624" mass="70326">MSVQTESTTLCSKCNATLVTTKRTASVFSSKTLLGSRYTPSNAEVAQTKSLIDDVQQDIERYDEEISSLTQTLSSLKQKRDELAAYKQDHSAFIAPINSLPIEIFTEIFFLCCSTEESFGLSITTENFQNKITTQTLDLAQTCSFWRRAVFQCSRLWSNIRVDIGWRKQSIRPLVEIYLKNSAPIMLVVEANRPDRNTSDREHNYLTELSRPSWKLLEILLETSHRWVHASFDLSWELYVDIGYEIENFNLTEESLRHLRSLVLKWNIGPAMHMIVPSPFFDAFLSASSLSTLHLSCFEPASVPSLDHVTTLRVGTAPLADLAVLFGRTPSLQTFTLDVLPWDDGSDAPEVTELFHDSIETLILGYPDGVPGLDLFQLFHLPRLISLSITAGKAAWLPIDSDYDRKALLKSFTPMLSRSPSLQKLKLDGHMLSRKALVQLLGLTPNLRHLTLITHDQYPHILHTTLFQALHLDFPPPQITSLDYYLSGLDDCDWGYDEADTAPPHIVPLLTSLELQLEEKATWFSPHPRSPPYYPGLPDHGTVASMFGSRRGVLKEVKMHALVRSDLAKEWAKALSPDGEKLRELQSSAGLDYKFTVVEGAPPIPVAVERDSVSMFRLLSPPWE</sequence>
<evidence type="ECO:0000313" key="3">
    <source>
        <dbReference type="Proteomes" id="UP000559256"/>
    </source>
</evidence>
<evidence type="ECO:0000256" key="1">
    <source>
        <dbReference type="SAM" id="Coils"/>
    </source>
</evidence>
<organism evidence="2 3">
    <name type="scientific">Tetrapyrgos nigripes</name>
    <dbReference type="NCBI Taxonomy" id="182062"/>
    <lineage>
        <taxon>Eukaryota</taxon>
        <taxon>Fungi</taxon>
        <taxon>Dikarya</taxon>
        <taxon>Basidiomycota</taxon>
        <taxon>Agaricomycotina</taxon>
        <taxon>Agaricomycetes</taxon>
        <taxon>Agaricomycetidae</taxon>
        <taxon>Agaricales</taxon>
        <taxon>Marasmiineae</taxon>
        <taxon>Marasmiaceae</taxon>
        <taxon>Tetrapyrgos</taxon>
    </lineage>
</organism>
<accession>A0A8H5GUK8</accession>
<dbReference type="SUPFAM" id="SSF52047">
    <property type="entry name" value="RNI-like"/>
    <property type="match status" value="1"/>
</dbReference>
<evidence type="ECO:0000313" key="2">
    <source>
        <dbReference type="EMBL" id="KAF5371130.1"/>
    </source>
</evidence>
<dbReference type="Proteomes" id="UP000559256">
    <property type="component" value="Unassembled WGS sequence"/>
</dbReference>
<dbReference type="InterPro" id="IPR032675">
    <property type="entry name" value="LRR_dom_sf"/>
</dbReference>
<comment type="caution">
    <text evidence="2">The sequence shown here is derived from an EMBL/GenBank/DDBJ whole genome shotgun (WGS) entry which is preliminary data.</text>
</comment>
<protein>
    <recommendedName>
        <fullName evidence="4">F-box domain-containing protein</fullName>
    </recommendedName>
</protein>
<dbReference type="Gene3D" id="3.80.10.10">
    <property type="entry name" value="Ribonuclease Inhibitor"/>
    <property type="match status" value="1"/>
</dbReference>
<reference evidence="2 3" key="1">
    <citation type="journal article" date="2020" name="ISME J.">
        <title>Uncovering the hidden diversity of litter-decomposition mechanisms in mushroom-forming fungi.</title>
        <authorList>
            <person name="Floudas D."/>
            <person name="Bentzer J."/>
            <person name="Ahren D."/>
            <person name="Johansson T."/>
            <person name="Persson P."/>
            <person name="Tunlid A."/>
        </authorList>
    </citation>
    <scope>NUCLEOTIDE SEQUENCE [LARGE SCALE GENOMIC DNA]</scope>
    <source>
        <strain evidence="2 3">CBS 291.85</strain>
    </source>
</reference>